<proteinExistence type="predicted"/>
<protein>
    <submittedName>
        <fullName evidence="2">Uncharacterized protein</fullName>
    </submittedName>
</protein>
<evidence type="ECO:0000313" key="2">
    <source>
        <dbReference type="EMBL" id="PVH32148.1"/>
    </source>
</evidence>
<feature type="region of interest" description="Disordered" evidence="1">
    <location>
        <begin position="1"/>
        <end position="25"/>
    </location>
</feature>
<feature type="compositionally biased region" description="Basic and acidic residues" evidence="1">
    <location>
        <begin position="1"/>
        <end position="15"/>
    </location>
</feature>
<dbReference type="Proteomes" id="UP000243499">
    <property type="component" value="Chromosome 9"/>
</dbReference>
<dbReference type="EMBL" id="CM008054">
    <property type="protein sequence ID" value="PVH32148.1"/>
    <property type="molecule type" value="Genomic_DNA"/>
</dbReference>
<evidence type="ECO:0000256" key="1">
    <source>
        <dbReference type="SAM" id="MobiDB-lite"/>
    </source>
</evidence>
<dbReference type="Gramene" id="PVH32148">
    <property type="protein sequence ID" value="PVH32148"/>
    <property type="gene ID" value="PAHAL_9G329900"/>
</dbReference>
<reference evidence="2" key="1">
    <citation type="submission" date="2018-04" db="EMBL/GenBank/DDBJ databases">
        <title>WGS assembly of Panicum hallii.</title>
        <authorList>
            <person name="Lovell J."/>
            <person name="Jenkins J."/>
            <person name="Lowry D."/>
            <person name="Mamidi S."/>
            <person name="Sreedasyam A."/>
            <person name="Weng X."/>
            <person name="Barry K."/>
            <person name="Bonette J."/>
            <person name="Campitelli B."/>
            <person name="Daum C."/>
            <person name="Gordon S."/>
            <person name="Gould B."/>
            <person name="Lipzen A."/>
            <person name="Macqueen A."/>
            <person name="Palacio-Mejia J."/>
            <person name="Plott C."/>
            <person name="Shakirov E."/>
            <person name="Shu S."/>
            <person name="Yoshinaga Y."/>
            <person name="Zane M."/>
            <person name="Rokhsar D."/>
            <person name="Grimwood J."/>
            <person name="Schmutz J."/>
            <person name="Juenger T."/>
        </authorList>
    </citation>
    <scope>NUCLEOTIDE SEQUENCE [LARGE SCALE GENOMIC DNA]</scope>
    <source>
        <strain evidence="2">FIL2</strain>
    </source>
</reference>
<sequence length="56" mass="6401">MMTGDKKGKGKAVEKPKRRGLMRNASRTELLQCQIHRVSHSVQFASVRHRQILRGS</sequence>
<gene>
    <name evidence="2" type="ORF">PAHAL_9G329900</name>
</gene>
<dbReference type="AlphaFoldDB" id="A0A2T8I387"/>
<accession>A0A2T8I387</accession>
<organism evidence="2">
    <name type="scientific">Panicum hallii</name>
    <dbReference type="NCBI Taxonomy" id="206008"/>
    <lineage>
        <taxon>Eukaryota</taxon>
        <taxon>Viridiplantae</taxon>
        <taxon>Streptophyta</taxon>
        <taxon>Embryophyta</taxon>
        <taxon>Tracheophyta</taxon>
        <taxon>Spermatophyta</taxon>
        <taxon>Magnoliopsida</taxon>
        <taxon>Liliopsida</taxon>
        <taxon>Poales</taxon>
        <taxon>Poaceae</taxon>
        <taxon>PACMAD clade</taxon>
        <taxon>Panicoideae</taxon>
        <taxon>Panicodae</taxon>
        <taxon>Paniceae</taxon>
        <taxon>Panicinae</taxon>
        <taxon>Panicum</taxon>
        <taxon>Panicum sect. Panicum</taxon>
    </lineage>
</organism>
<name>A0A2T8I387_9POAL</name>